<feature type="region of interest" description="Disordered" evidence="1">
    <location>
        <begin position="768"/>
        <end position="1015"/>
    </location>
</feature>
<feature type="compositionally biased region" description="Basic and acidic residues" evidence="1">
    <location>
        <begin position="699"/>
        <end position="756"/>
    </location>
</feature>
<feature type="compositionally biased region" description="Polar residues" evidence="1">
    <location>
        <begin position="1083"/>
        <end position="1112"/>
    </location>
</feature>
<proteinExistence type="predicted"/>
<gene>
    <name evidence="2" type="ORF">BLNAU_5802</name>
</gene>
<feature type="compositionally biased region" description="Basic and acidic residues" evidence="1">
    <location>
        <begin position="1001"/>
        <end position="1011"/>
    </location>
</feature>
<dbReference type="EMBL" id="JARBJD010000031">
    <property type="protein sequence ID" value="KAK2959244.1"/>
    <property type="molecule type" value="Genomic_DNA"/>
</dbReference>
<feature type="compositionally biased region" description="Polar residues" evidence="1">
    <location>
        <begin position="551"/>
        <end position="561"/>
    </location>
</feature>
<evidence type="ECO:0008006" key="4">
    <source>
        <dbReference type="Google" id="ProtNLM"/>
    </source>
</evidence>
<feature type="region of interest" description="Disordered" evidence="1">
    <location>
        <begin position="1"/>
        <end position="51"/>
    </location>
</feature>
<comment type="caution">
    <text evidence="2">The sequence shown here is derived from an EMBL/GenBank/DDBJ whole genome shotgun (WGS) entry which is preliminary data.</text>
</comment>
<feature type="compositionally biased region" description="Low complexity" evidence="1">
    <location>
        <begin position="587"/>
        <end position="603"/>
    </location>
</feature>
<feature type="compositionally biased region" description="Polar residues" evidence="1">
    <location>
        <begin position="27"/>
        <end position="50"/>
    </location>
</feature>
<feature type="compositionally biased region" description="Polar residues" evidence="1">
    <location>
        <begin position="982"/>
        <end position="993"/>
    </location>
</feature>
<evidence type="ECO:0000313" key="3">
    <source>
        <dbReference type="Proteomes" id="UP001281761"/>
    </source>
</evidence>
<dbReference type="PANTHER" id="PTHR48125:SF12">
    <property type="entry name" value="AT HOOK TRANSCRIPTION FACTOR FAMILY-RELATED"/>
    <property type="match status" value="1"/>
</dbReference>
<keyword evidence="3" id="KW-1185">Reference proteome</keyword>
<feature type="compositionally biased region" description="Polar residues" evidence="1">
    <location>
        <begin position="906"/>
        <end position="934"/>
    </location>
</feature>
<feature type="region of interest" description="Disordered" evidence="1">
    <location>
        <begin position="698"/>
        <end position="756"/>
    </location>
</feature>
<feature type="compositionally biased region" description="Basic and acidic residues" evidence="1">
    <location>
        <begin position="307"/>
        <end position="320"/>
    </location>
</feature>
<feature type="compositionally biased region" description="Basic and acidic residues" evidence="1">
    <location>
        <begin position="127"/>
        <end position="136"/>
    </location>
</feature>
<feature type="region of interest" description="Disordered" evidence="1">
    <location>
        <begin position="211"/>
        <end position="685"/>
    </location>
</feature>
<accession>A0ABQ9Y6G1</accession>
<feature type="compositionally biased region" description="Basic and acidic residues" evidence="1">
    <location>
        <begin position="347"/>
        <end position="415"/>
    </location>
</feature>
<feature type="compositionally biased region" description="Basic and acidic residues" evidence="1">
    <location>
        <begin position="768"/>
        <end position="855"/>
    </location>
</feature>
<feature type="compositionally biased region" description="Polar residues" evidence="1">
    <location>
        <begin position="623"/>
        <end position="644"/>
    </location>
</feature>
<dbReference type="PANTHER" id="PTHR48125">
    <property type="entry name" value="LP07818P1"/>
    <property type="match status" value="1"/>
</dbReference>
<feature type="compositionally biased region" description="Polar residues" evidence="1">
    <location>
        <begin position="459"/>
        <end position="474"/>
    </location>
</feature>
<reference evidence="2 3" key="1">
    <citation type="journal article" date="2022" name="bioRxiv">
        <title>Genomics of Preaxostyla Flagellates Illuminates Evolutionary Transitions and the Path Towards Mitochondrial Loss.</title>
        <authorList>
            <person name="Novak L.V.F."/>
            <person name="Treitli S.C."/>
            <person name="Pyrih J."/>
            <person name="Halakuc P."/>
            <person name="Pipaliya S.V."/>
            <person name="Vacek V."/>
            <person name="Brzon O."/>
            <person name="Soukal P."/>
            <person name="Eme L."/>
            <person name="Dacks J.B."/>
            <person name="Karnkowska A."/>
            <person name="Elias M."/>
            <person name="Hampl V."/>
        </authorList>
    </citation>
    <scope>NUCLEOTIDE SEQUENCE [LARGE SCALE GENOMIC DNA]</scope>
    <source>
        <strain evidence="2">NAU3</strain>
        <tissue evidence="2">Gut</tissue>
    </source>
</reference>
<name>A0ABQ9Y6G1_9EUKA</name>
<feature type="compositionally biased region" description="Pro residues" evidence="1">
    <location>
        <begin position="420"/>
        <end position="430"/>
    </location>
</feature>
<sequence length="1160" mass="133000">MISISHLPPPPPPLSLKSHSVGHTIGATPSQVLSVSRPPSSYSLHQNPRSLSDEELDLLIAERISRNRNAAFTPLPPSQPPMVRQSYPLIENLPPRPPFPSSIQTSITPTNRISYDASYSNFDQPDEDKSPTDHGRTPYALATPQQIAPSPARKPRWDGEPIILTSQPMSARSNTFRTSLPDRNSYPRHLQENWRSVYERSAQLLGRDVETESNQYNQPEVPTSRHQISTHHSADIPSSRLYRPSSLEEFEQKSERNHSDRYQRQEPRHAPIYEQESFHSSLSRRDEITRPVPDQSFVEGSIMPDLKQTEALKPRHRQEFQDSISTTKNASRREERETISKPAGKQYVRDDDRLQRIRDDREKRRIEEERLKREKDEQYQRQKEKDEKERLRREVEAELERKEEEIRKQRMELEKKRHAPPPVHHSPPPPEDSEPSQSESDHFEEDERSDSSSDDSGSRWNLDQRSTSQRSPLNRLSGTRGSSTSERGVSSLASSLDEKRSYRSPILSKETQRMELSEELSDQSDDISEDSIDELLGELGPQFQKRKALPHQSQEMESLGSSWADDRISTKLGRGSATDRYTTNRYQTQPSESPPQTQQKAQPPKQPSRISFVSDLKPERNILRQSQPPTRLSQPTQLLTSTPHKPSALTPPRTLVVRSVSASSKTRDTPLHSSHTLRTPVARQKLSAKDEILAEIEEEQRKKEEEAKMKEELERRARTEEARIQAQRRAAERTRLMKEKIKKEEEERQWKENEKWRRRDADLKRFQQQKEFEKKLVEQEKELNRLRRADERRKREEEKRKEEERKAKRDEEKQRQEEERRRKEEEERKQEALRQQEEAKRAAEAERKQRLHVKDNAAQNEHTTPGKTPRRLVARAGLQRTTAPKASAQAQKEQEQETERRPVPQEESSTSRLAPPTTQSRSIPAPTQRQTARSTVGGFRRPTKEASSPPPPESAPSTQSKSEELPKPATTPRSRVPLRRATTPTPKRQTGTAARTVKPPPEPEPKKEAMGRKHVALTTAKSIHMSIGNSISSQELENMRLSVFGSGNENPAPAEVPPKQTVSSLPTPPAVTQKPVEPVKSTIPETRSQIPTFPAKSQPTAQQSHSPVRTSPQPNPVQAKPVVESPQSKLHDTLGSSSLLSDSLELEFFMRLERAQNYQG</sequence>
<feature type="region of interest" description="Disordered" evidence="1">
    <location>
        <begin position="115"/>
        <end position="159"/>
    </location>
</feature>
<evidence type="ECO:0000313" key="2">
    <source>
        <dbReference type="EMBL" id="KAK2959244.1"/>
    </source>
</evidence>
<feature type="region of interest" description="Disordered" evidence="1">
    <location>
        <begin position="1043"/>
        <end position="1141"/>
    </location>
</feature>
<feature type="compositionally biased region" description="Basic and acidic residues" evidence="1">
    <location>
        <begin position="892"/>
        <end position="904"/>
    </location>
</feature>
<feature type="compositionally biased region" description="Basic and acidic residues" evidence="1">
    <location>
        <begin position="250"/>
        <end position="271"/>
    </location>
</feature>
<feature type="compositionally biased region" description="Polar residues" evidence="1">
    <location>
        <begin position="212"/>
        <end position="231"/>
    </location>
</feature>
<organism evidence="2 3">
    <name type="scientific">Blattamonas nauphoetae</name>
    <dbReference type="NCBI Taxonomy" id="2049346"/>
    <lineage>
        <taxon>Eukaryota</taxon>
        <taxon>Metamonada</taxon>
        <taxon>Preaxostyla</taxon>
        <taxon>Oxymonadida</taxon>
        <taxon>Blattamonas</taxon>
    </lineage>
</organism>
<evidence type="ECO:0000256" key="1">
    <source>
        <dbReference type="SAM" id="MobiDB-lite"/>
    </source>
</evidence>
<protein>
    <recommendedName>
        <fullName evidence="4">Ensconsin</fullName>
    </recommendedName>
</protein>
<dbReference type="Proteomes" id="UP001281761">
    <property type="component" value="Unassembled WGS sequence"/>
</dbReference>
<feature type="compositionally biased region" description="Polar residues" evidence="1">
    <location>
        <begin position="857"/>
        <end position="866"/>
    </location>
</feature>
<feature type="compositionally biased region" description="Low complexity" evidence="1">
    <location>
        <begin position="475"/>
        <end position="492"/>
    </location>
</feature>
<feature type="compositionally biased region" description="Acidic residues" evidence="1">
    <location>
        <begin position="517"/>
        <end position="536"/>
    </location>
</feature>